<protein>
    <recommendedName>
        <fullName evidence="5">Ribonuclease VapC</fullName>
        <shortName evidence="5">RNase VapC</shortName>
        <ecNumber evidence="5">3.1.-.-</ecNumber>
    </recommendedName>
    <alternativeName>
        <fullName evidence="5">Toxin VapC</fullName>
    </alternativeName>
</protein>
<dbReference type="Pfam" id="PF01850">
    <property type="entry name" value="PIN"/>
    <property type="match status" value="1"/>
</dbReference>
<feature type="binding site" evidence="5">
    <location>
        <position position="91"/>
    </location>
    <ligand>
        <name>Mg(2+)</name>
        <dbReference type="ChEBI" id="CHEBI:18420"/>
    </ligand>
</feature>
<comment type="caution">
    <text evidence="7">The sequence shown here is derived from an EMBL/GenBank/DDBJ whole genome shotgun (WGS) entry which is preliminary data.</text>
</comment>
<gene>
    <name evidence="5" type="primary">vapC</name>
    <name evidence="7" type="ORF">GCM10011491_06160</name>
</gene>
<accession>A0A916S3X0</accession>
<evidence type="ECO:0000259" key="6">
    <source>
        <dbReference type="Pfam" id="PF01850"/>
    </source>
</evidence>
<dbReference type="Proteomes" id="UP000646478">
    <property type="component" value="Unassembled WGS sequence"/>
</dbReference>
<dbReference type="EMBL" id="BMHH01000002">
    <property type="protein sequence ID" value="GGA81612.1"/>
    <property type="molecule type" value="Genomic_DNA"/>
</dbReference>
<dbReference type="RefSeq" id="WP_188821368.1">
    <property type="nucleotide sequence ID" value="NZ_BMHH01000002.1"/>
</dbReference>
<keyword evidence="8" id="KW-1185">Reference proteome</keyword>
<evidence type="ECO:0000256" key="2">
    <source>
        <dbReference type="ARBA" id="ARBA00022722"/>
    </source>
</evidence>
<sequence length="128" mass="13914">MRLVDTSAWIEWLIDSPTGKLIAQQLPERIEWLVPTIVQLELAKWAARALGEDKADAIIASTQVRLIAPLDTEIALAAAEACRTHGLATADAIIFATARVYGADLITCDAHFKGLPGVRLIEKIKSLN</sequence>
<reference evidence="7" key="1">
    <citation type="journal article" date="2014" name="Int. J. Syst. Evol. Microbiol.">
        <title>Complete genome sequence of Corynebacterium casei LMG S-19264T (=DSM 44701T), isolated from a smear-ripened cheese.</title>
        <authorList>
            <consortium name="US DOE Joint Genome Institute (JGI-PGF)"/>
            <person name="Walter F."/>
            <person name="Albersmeier A."/>
            <person name="Kalinowski J."/>
            <person name="Ruckert C."/>
        </authorList>
    </citation>
    <scope>NUCLEOTIDE SEQUENCE</scope>
    <source>
        <strain evidence="7">CGMCC 1.15082</strain>
    </source>
</reference>
<keyword evidence="2 5" id="KW-0540">Nuclease</keyword>
<comment type="function">
    <text evidence="5">Toxic component of a toxin-antitoxin (TA) system. An RNase.</text>
</comment>
<evidence type="ECO:0000256" key="1">
    <source>
        <dbReference type="ARBA" id="ARBA00022649"/>
    </source>
</evidence>
<dbReference type="CDD" id="cd18686">
    <property type="entry name" value="PIN_VapC-like"/>
    <property type="match status" value="1"/>
</dbReference>
<dbReference type="Gene3D" id="3.40.50.1010">
    <property type="entry name" value="5'-nuclease"/>
    <property type="match status" value="1"/>
</dbReference>
<organism evidence="7 8">
    <name type="scientific">Brucella endophytica</name>
    <dbReference type="NCBI Taxonomy" id="1963359"/>
    <lineage>
        <taxon>Bacteria</taxon>
        <taxon>Pseudomonadati</taxon>
        <taxon>Pseudomonadota</taxon>
        <taxon>Alphaproteobacteria</taxon>
        <taxon>Hyphomicrobiales</taxon>
        <taxon>Brucellaceae</taxon>
        <taxon>Brucella/Ochrobactrum group</taxon>
        <taxon>Brucella</taxon>
    </lineage>
</organism>
<dbReference type="GO" id="GO:0000287">
    <property type="term" value="F:magnesium ion binding"/>
    <property type="evidence" value="ECO:0007669"/>
    <property type="project" value="UniProtKB-UniRule"/>
</dbReference>
<keyword evidence="5" id="KW-0800">Toxin</keyword>
<evidence type="ECO:0000256" key="5">
    <source>
        <dbReference type="HAMAP-Rule" id="MF_00265"/>
    </source>
</evidence>
<keyword evidence="1 5" id="KW-1277">Toxin-antitoxin system</keyword>
<feature type="domain" description="PIN" evidence="6">
    <location>
        <begin position="3"/>
        <end position="114"/>
    </location>
</feature>
<comment type="cofactor">
    <cofactor evidence="5">
        <name>Mg(2+)</name>
        <dbReference type="ChEBI" id="CHEBI:18420"/>
    </cofactor>
</comment>
<dbReference type="InterPro" id="IPR022907">
    <property type="entry name" value="VapC_family"/>
</dbReference>
<dbReference type="EC" id="3.1.-.-" evidence="5"/>
<name>A0A916S3X0_9HYPH</name>
<keyword evidence="4 5" id="KW-0378">Hydrolase</keyword>
<dbReference type="AlphaFoldDB" id="A0A916S3X0"/>
<dbReference type="GO" id="GO:0090729">
    <property type="term" value="F:toxin activity"/>
    <property type="evidence" value="ECO:0007669"/>
    <property type="project" value="UniProtKB-KW"/>
</dbReference>
<evidence type="ECO:0000256" key="4">
    <source>
        <dbReference type="ARBA" id="ARBA00022801"/>
    </source>
</evidence>
<dbReference type="GO" id="GO:0004540">
    <property type="term" value="F:RNA nuclease activity"/>
    <property type="evidence" value="ECO:0007669"/>
    <property type="project" value="InterPro"/>
</dbReference>
<reference evidence="7" key="2">
    <citation type="submission" date="2020-09" db="EMBL/GenBank/DDBJ databases">
        <authorList>
            <person name="Sun Q."/>
            <person name="Zhou Y."/>
        </authorList>
    </citation>
    <scope>NUCLEOTIDE SEQUENCE</scope>
    <source>
        <strain evidence="7">CGMCC 1.15082</strain>
    </source>
</reference>
<evidence type="ECO:0000313" key="8">
    <source>
        <dbReference type="Proteomes" id="UP000646478"/>
    </source>
</evidence>
<feature type="binding site" evidence="5">
    <location>
        <position position="5"/>
    </location>
    <ligand>
        <name>Mg(2+)</name>
        <dbReference type="ChEBI" id="CHEBI:18420"/>
    </ligand>
</feature>
<proteinExistence type="inferred from homology"/>
<keyword evidence="3 5" id="KW-0479">Metal-binding</keyword>
<evidence type="ECO:0000313" key="7">
    <source>
        <dbReference type="EMBL" id="GGA81612.1"/>
    </source>
</evidence>
<dbReference type="InterPro" id="IPR029060">
    <property type="entry name" value="PIN-like_dom_sf"/>
</dbReference>
<evidence type="ECO:0000256" key="3">
    <source>
        <dbReference type="ARBA" id="ARBA00022723"/>
    </source>
</evidence>
<comment type="similarity">
    <text evidence="5">Belongs to the PINc/VapC protein family.</text>
</comment>
<dbReference type="GO" id="GO:0016787">
    <property type="term" value="F:hydrolase activity"/>
    <property type="evidence" value="ECO:0007669"/>
    <property type="project" value="UniProtKB-KW"/>
</dbReference>
<dbReference type="HAMAP" id="MF_00265">
    <property type="entry name" value="VapC_Nob1"/>
    <property type="match status" value="1"/>
</dbReference>
<keyword evidence="5" id="KW-0460">Magnesium</keyword>
<dbReference type="SUPFAM" id="SSF88723">
    <property type="entry name" value="PIN domain-like"/>
    <property type="match status" value="1"/>
</dbReference>
<dbReference type="InterPro" id="IPR002716">
    <property type="entry name" value="PIN_dom"/>
</dbReference>